<evidence type="ECO:0000256" key="2">
    <source>
        <dbReference type="ARBA" id="ARBA00022692"/>
    </source>
</evidence>
<evidence type="ECO:0000256" key="3">
    <source>
        <dbReference type="ARBA" id="ARBA00022989"/>
    </source>
</evidence>
<keyword evidence="7" id="KW-1185">Reference proteome</keyword>
<feature type="transmembrane region" description="Helical" evidence="5">
    <location>
        <begin position="290"/>
        <end position="309"/>
    </location>
</feature>
<sequence>MVEKCKYDLERKWGKDMLNRLNVYIEEMYPIIPRFIVSLLMVAVQYFGVIAFASTQPSYHFSWADLGVVYTVFAFLFLLRIADEFKDYEKDLINYPERALPSGRVFKKDLWVLGIVLFISMVIMNLILPQAISPFLLVIFYGFLMTVWFFQRDKIEPSLVLALITHNPVQLLLSYYVIHYVCNQYELPIWTWQNVCLALTLYIPALLWEVSRKIKAPEDENQYVTYSQVWGFKGSLQVILAVAAIGVLFALVLVYKQMGSFLLLFAYGGLVYAIIHYYKAPQGKNLKVAVPAYLMIHLVIFLVLVCFIYF</sequence>
<keyword evidence="2 5" id="KW-0812">Transmembrane</keyword>
<feature type="transmembrane region" description="Helical" evidence="5">
    <location>
        <begin position="35"/>
        <end position="55"/>
    </location>
</feature>
<feature type="transmembrane region" description="Helical" evidence="5">
    <location>
        <begin position="110"/>
        <end position="128"/>
    </location>
</feature>
<dbReference type="OrthoDB" id="7594477at2"/>
<dbReference type="EMBL" id="CP034465">
    <property type="protein sequence ID" value="AZP04460.1"/>
    <property type="molecule type" value="Genomic_DNA"/>
</dbReference>
<keyword evidence="4 5" id="KW-0472">Membrane</keyword>
<gene>
    <name evidence="6" type="ORF">EJN90_07335</name>
</gene>
<feature type="transmembrane region" description="Helical" evidence="5">
    <location>
        <begin position="134"/>
        <end position="151"/>
    </location>
</feature>
<proteinExistence type="predicted"/>
<evidence type="ECO:0000256" key="1">
    <source>
        <dbReference type="ARBA" id="ARBA00004141"/>
    </source>
</evidence>
<dbReference type="InterPro" id="IPR000537">
    <property type="entry name" value="UbiA_prenyltransferase"/>
</dbReference>
<comment type="subcellular location">
    <subcellularLocation>
        <location evidence="1">Membrane</location>
        <topology evidence="1">Multi-pass membrane protein</topology>
    </subcellularLocation>
</comment>
<dbReference type="GO" id="GO:0016765">
    <property type="term" value="F:transferase activity, transferring alkyl or aryl (other than methyl) groups"/>
    <property type="evidence" value="ECO:0007669"/>
    <property type="project" value="InterPro"/>
</dbReference>
<dbReference type="AlphaFoldDB" id="A0A3S9HAQ6"/>
<dbReference type="GO" id="GO:0016020">
    <property type="term" value="C:membrane"/>
    <property type="evidence" value="ECO:0007669"/>
    <property type="project" value="UniProtKB-SubCell"/>
</dbReference>
<protein>
    <submittedName>
        <fullName evidence="6">Prenyltransferase</fullName>
    </submittedName>
</protein>
<name>A0A3S9HAQ6_9LACT</name>
<dbReference type="Pfam" id="PF01040">
    <property type="entry name" value="UbiA"/>
    <property type="match status" value="1"/>
</dbReference>
<feature type="transmembrane region" description="Helical" evidence="5">
    <location>
        <begin position="261"/>
        <end position="278"/>
    </location>
</feature>
<feature type="transmembrane region" description="Helical" evidence="5">
    <location>
        <begin position="61"/>
        <end position="82"/>
    </location>
</feature>
<dbReference type="KEGG" id="jeh:EJN90_07335"/>
<reference evidence="7" key="1">
    <citation type="submission" date="2018-12" db="EMBL/GenBank/DDBJ databases">
        <title>Complete genome sequencing of Jeotgalibaca sp. H21T32.</title>
        <authorList>
            <person name="Bae J.-W."/>
            <person name="Lee S.-Y."/>
        </authorList>
    </citation>
    <scope>NUCLEOTIDE SEQUENCE [LARGE SCALE GENOMIC DNA]</scope>
    <source>
        <strain evidence="7">H21T32</strain>
    </source>
</reference>
<feature type="transmembrane region" description="Helical" evidence="5">
    <location>
        <begin position="190"/>
        <end position="208"/>
    </location>
</feature>
<evidence type="ECO:0000313" key="7">
    <source>
        <dbReference type="Proteomes" id="UP000273326"/>
    </source>
</evidence>
<evidence type="ECO:0000313" key="6">
    <source>
        <dbReference type="EMBL" id="AZP04460.1"/>
    </source>
</evidence>
<keyword evidence="6" id="KW-0808">Transferase</keyword>
<evidence type="ECO:0000256" key="4">
    <source>
        <dbReference type="ARBA" id="ARBA00023136"/>
    </source>
</evidence>
<evidence type="ECO:0000256" key="5">
    <source>
        <dbReference type="SAM" id="Phobius"/>
    </source>
</evidence>
<feature type="transmembrane region" description="Helical" evidence="5">
    <location>
        <begin position="158"/>
        <end position="178"/>
    </location>
</feature>
<keyword evidence="3 5" id="KW-1133">Transmembrane helix</keyword>
<organism evidence="6 7">
    <name type="scientific">Jeotgalibaca ciconiae</name>
    <dbReference type="NCBI Taxonomy" id="2496265"/>
    <lineage>
        <taxon>Bacteria</taxon>
        <taxon>Bacillati</taxon>
        <taxon>Bacillota</taxon>
        <taxon>Bacilli</taxon>
        <taxon>Lactobacillales</taxon>
        <taxon>Carnobacteriaceae</taxon>
        <taxon>Jeotgalibaca</taxon>
    </lineage>
</organism>
<accession>A0A3S9HAQ6</accession>
<dbReference type="Proteomes" id="UP000273326">
    <property type="component" value="Chromosome"/>
</dbReference>
<feature type="transmembrane region" description="Helical" evidence="5">
    <location>
        <begin position="236"/>
        <end position="255"/>
    </location>
</feature>